<organism evidence="2 3">
    <name type="scientific">Nocardioides malaquae</name>
    <dbReference type="NCBI Taxonomy" id="2773426"/>
    <lineage>
        <taxon>Bacteria</taxon>
        <taxon>Bacillati</taxon>
        <taxon>Actinomycetota</taxon>
        <taxon>Actinomycetes</taxon>
        <taxon>Propionibacteriales</taxon>
        <taxon>Nocardioidaceae</taxon>
        <taxon>Nocardioides</taxon>
    </lineage>
</organism>
<evidence type="ECO:0000259" key="1">
    <source>
        <dbReference type="Pfam" id="PF13288"/>
    </source>
</evidence>
<feature type="domain" description="DXP reductoisomerase C-terminal" evidence="1">
    <location>
        <begin position="1"/>
        <end position="53"/>
    </location>
</feature>
<comment type="caution">
    <text evidence="2">The sequence shown here is derived from an EMBL/GenBank/DDBJ whole genome shotgun (WGS) entry which is preliminary data.</text>
</comment>
<dbReference type="Gene3D" id="1.10.1740.10">
    <property type="match status" value="1"/>
</dbReference>
<dbReference type="Pfam" id="PF13288">
    <property type="entry name" value="DXPR_C"/>
    <property type="match status" value="1"/>
</dbReference>
<sequence length="67" mass="6800">ANEVAVAAFLAGRIAFPGIPALVDAGCVEAASARWSAPRDIAEALAIDHDARRRAAALLSQGPFAAT</sequence>
<feature type="non-terminal residue" evidence="2">
    <location>
        <position position="1"/>
    </location>
</feature>
<dbReference type="InterPro" id="IPR026877">
    <property type="entry name" value="DXPR_C"/>
</dbReference>
<name>A0ABR9RXB6_9ACTN</name>
<keyword evidence="3" id="KW-1185">Reference proteome</keyword>
<accession>A0ABR9RXB6</accession>
<evidence type="ECO:0000313" key="2">
    <source>
        <dbReference type="EMBL" id="MBE7326189.1"/>
    </source>
</evidence>
<dbReference type="Proteomes" id="UP000756387">
    <property type="component" value="Unassembled WGS sequence"/>
</dbReference>
<protein>
    <submittedName>
        <fullName evidence="2">1-deoxy-D-xylulose-5-phosphate reductoisomerase</fullName>
    </submittedName>
</protein>
<reference evidence="2 3" key="1">
    <citation type="submission" date="2020-10" db="EMBL/GenBank/DDBJ databases">
        <title>Nocardioides sp. isolated from sludge.</title>
        <authorList>
            <person name="Zhang X."/>
        </authorList>
    </citation>
    <scope>NUCLEOTIDE SEQUENCE [LARGE SCALE GENOMIC DNA]</scope>
    <source>
        <strain evidence="2 3">Y6</strain>
    </source>
</reference>
<dbReference type="SUPFAM" id="SSF69055">
    <property type="entry name" value="1-deoxy-D-xylulose-5-phosphate reductoisomerase, C-terminal domain"/>
    <property type="match status" value="1"/>
</dbReference>
<dbReference type="EMBL" id="JADCSA010000853">
    <property type="protein sequence ID" value="MBE7326189.1"/>
    <property type="molecule type" value="Genomic_DNA"/>
</dbReference>
<gene>
    <name evidence="2" type="ORF">IEQ44_16275</name>
</gene>
<dbReference type="InterPro" id="IPR036169">
    <property type="entry name" value="DXPR_C_sf"/>
</dbReference>
<proteinExistence type="predicted"/>
<evidence type="ECO:0000313" key="3">
    <source>
        <dbReference type="Proteomes" id="UP000756387"/>
    </source>
</evidence>